<comment type="caution">
    <text evidence="3">The sequence shown here is derived from an EMBL/GenBank/DDBJ whole genome shotgun (WGS) entry which is preliminary data.</text>
</comment>
<reference evidence="3 4" key="1">
    <citation type="journal article" date="2014" name="Genome Announc.">
        <title>Draft Genome Sequence of Lysobacter capsici AZ78, a Bacterium Antagonistic to Plant-Pathogenic Oomycetes.</title>
        <authorList>
            <person name="Puopolo G."/>
            <person name="Sonego P."/>
            <person name="Engelen K."/>
            <person name="Pertot I."/>
        </authorList>
    </citation>
    <scope>NUCLEOTIDE SEQUENCE [LARGE SCALE GENOMIC DNA]</scope>
    <source>
        <strain evidence="3 4">AZ78</strain>
    </source>
</reference>
<dbReference type="InterPro" id="IPR001437">
    <property type="entry name" value="Tscrpt_elong_fac_GreA/B_C"/>
</dbReference>
<feature type="domain" description="Transcription elongation factor GreA/GreB C-terminal" evidence="2">
    <location>
        <begin position="128"/>
        <end position="203"/>
    </location>
</feature>
<dbReference type="Proteomes" id="UP000023435">
    <property type="component" value="Unassembled WGS sequence"/>
</dbReference>
<dbReference type="GO" id="GO:0032784">
    <property type="term" value="P:regulation of DNA-templated transcription elongation"/>
    <property type="evidence" value="ECO:0007669"/>
    <property type="project" value="InterPro"/>
</dbReference>
<dbReference type="GO" id="GO:0006354">
    <property type="term" value="P:DNA-templated transcription elongation"/>
    <property type="evidence" value="ECO:0007669"/>
    <property type="project" value="TreeGrafter"/>
</dbReference>
<dbReference type="PANTHER" id="PTHR30437">
    <property type="entry name" value="TRANSCRIPTION ELONGATION FACTOR GREA"/>
    <property type="match status" value="1"/>
</dbReference>
<keyword evidence="1" id="KW-0175">Coiled coil</keyword>
<evidence type="ECO:0000259" key="2">
    <source>
        <dbReference type="Pfam" id="PF01272"/>
    </source>
</evidence>
<sequence length="204" mass="22640">MHIRSDRIAHPAATSIRLHWADARSDRFRMSRAFVKEGDGDDSTGDLPELPISEHPNYVTPRGMALLRSRLDDTSRRLAALDAEIAAASEDDGGERVGVQLERAHVHRDIRWLQARILGAITIAPERQPADRVAFGARVELIDEEGHEHRYRIVGEDEADPEHGLISWVSPLARSLHGARVGDSAVWKRPAGDLSVEVLAIEYG</sequence>
<evidence type="ECO:0000256" key="1">
    <source>
        <dbReference type="SAM" id="Coils"/>
    </source>
</evidence>
<dbReference type="EMBL" id="JAJA02000001">
    <property type="protein sequence ID" value="KWS07163.1"/>
    <property type="molecule type" value="Genomic_DNA"/>
</dbReference>
<dbReference type="GO" id="GO:0070063">
    <property type="term" value="F:RNA polymerase binding"/>
    <property type="evidence" value="ECO:0007669"/>
    <property type="project" value="InterPro"/>
</dbReference>
<dbReference type="GO" id="GO:0003677">
    <property type="term" value="F:DNA binding"/>
    <property type="evidence" value="ECO:0007669"/>
    <property type="project" value="InterPro"/>
</dbReference>
<proteinExistence type="predicted"/>
<dbReference type="FunFam" id="3.10.50.30:FF:000001">
    <property type="entry name" value="Transcription elongation factor GreA"/>
    <property type="match status" value="1"/>
</dbReference>
<gene>
    <name evidence="3" type="ORF">AZ78_4724</name>
</gene>
<dbReference type="Pfam" id="PF01272">
    <property type="entry name" value="GreA_GreB"/>
    <property type="match status" value="1"/>
</dbReference>
<organism evidence="3 4">
    <name type="scientific">Lysobacter capsici AZ78</name>
    <dbReference type="NCBI Taxonomy" id="1444315"/>
    <lineage>
        <taxon>Bacteria</taxon>
        <taxon>Pseudomonadati</taxon>
        <taxon>Pseudomonadota</taxon>
        <taxon>Gammaproteobacteria</taxon>
        <taxon>Lysobacterales</taxon>
        <taxon>Lysobacteraceae</taxon>
        <taxon>Lysobacter</taxon>
    </lineage>
</organism>
<keyword evidence="3" id="KW-0648">Protein biosynthesis</keyword>
<feature type="coiled-coil region" evidence="1">
    <location>
        <begin position="64"/>
        <end position="91"/>
    </location>
</feature>
<name>A0A125MNN9_9GAMM</name>
<evidence type="ECO:0000313" key="4">
    <source>
        <dbReference type="Proteomes" id="UP000023435"/>
    </source>
</evidence>
<dbReference type="PANTHER" id="PTHR30437:SF6">
    <property type="entry name" value="TRANSCRIPTION ELONGATION FACTOR GREB"/>
    <property type="match status" value="1"/>
</dbReference>
<dbReference type="GO" id="GO:0003746">
    <property type="term" value="F:translation elongation factor activity"/>
    <property type="evidence" value="ECO:0007669"/>
    <property type="project" value="UniProtKB-KW"/>
</dbReference>
<dbReference type="AlphaFoldDB" id="A0A125MNN9"/>
<dbReference type="InterPro" id="IPR036953">
    <property type="entry name" value="GreA/GreB_C_sf"/>
</dbReference>
<accession>A0A125MNN9</accession>
<evidence type="ECO:0000313" key="3">
    <source>
        <dbReference type="EMBL" id="KWS07163.1"/>
    </source>
</evidence>
<keyword evidence="3" id="KW-0251">Elongation factor</keyword>
<keyword evidence="4" id="KW-1185">Reference proteome</keyword>
<dbReference type="Gene3D" id="3.10.50.30">
    <property type="entry name" value="Transcription elongation factor, GreA/GreB, C-terminal domain"/>
    <property type="match status" value="1"/>
</dbReference>
<dbReference type="InterPro" id="IPR023459">
    <property type="entry name" value="Tscrpt_elong_fac_GreA/B_fam"/>
</dbReference>
<dbReference type="SUPFAM" id="SSF54534">
    <property type="entry name" value="FKBP-like"/>
    <property type="match status" value="1"/>
</dbReference>
<protein>
    <submittedName>
        <fullName evidence="3">Transcription elongation factor GreB</fullName>
    </submittedName>
</protein>